<dbReference type="Proteomes" id="UP000225706">
    <property type="component" value="Unassembled WGS sequence"/>
</dbReference>
<feature type="region of interest" description="Disordered" evidence="1">
    <location>
        <begin position="191"/>
        <end position="210"/>
    </location>
</feature>
<feature type="domain" description="MADF" evidence="2">
    <location>
        <begin position="24"/>
        <end position="105"/>
    </location>
</feature>
<feature type="compositionally biased region" description="Low complexity" evidence="1">
    <location>
        <begin position="191"/>
        <end position="202"/>
    </location>
</feature>
<comment type="caution">
    <text evidence="3">The sequence shown here is derived from an EMBL/GenBank/DDBJ whole genome shotgun (WGS) entry which is preliminary data.</text>
</comment>
<gene>
    <name evidence="3" type="ORF">AWC38_SpisGene10302</name>
</gene>
<evidence type="ECO:0000313" key="3">
    <source>
        <dbReference type="EMBL" id="PFX25096.1"/>
    </source>
</evidence>
<sequence length="226" mass="25928">MKEDVLRSLRAKEGNEWTENMTEHLIEYYKQNDLLWNHSLSSYLDRNLKELSYTKLFELLPGRSHDDIKSRWNVLKTIFSREGSDDVDPAISTLDPTENERPAKKIKAEKAKDVEEVKLDLYKEAIKCLQTPLPLAIGQPNVENRNDSISTFVKSLESSLRQFSGRHLAIAKKRINDVIFDLEMECFAPQSTPVSVSSPQSTDLLDNPQASASNFNEETLNWAYLH</sequence>
<evidence type="ECO:0000256" key="1">
    <source>
        <dbReference type="SAM" id="MobiDB-lite"/>
    </source>
</evidence>
<dbReference type="EMBL" id="LSMT01000160">
    <property type="protein sequence ID" value="PFX25096.1"/>
    <property type="molecule type" value="Genomic_DNA"/>
</dbReference>
<protein>
    <recommendedName>
        <fullName evidence="2">MADF domain-containing protein</fullName>
    </recommendedName>
</protein>
<dbReference type="Pfam" id="PF10545">
    <property type="entry name" value="MADF_DNA_bdg"/>
    <property type="match status" value="1"/>
</dbReference>
<dbReference type="PANTHER" id="PTHR21505:SF12">
    <property type="entry name" value="MADF DOMAIN-CONTAINING PROTEIN-RELATED"/>
    <property type="match status" value="1"/>
</dbReference>
<dbReference type="InterPro" id="IPR006578">
    <property type="entry name" value="MADF-dom"/>
</dbReference>
<proteinExistence type="predicted"/>
<dbReference type="PROSITE" id="PS51029">
    <property type="entry name" value="MADF"/>
    <property type="match status" value="1"/>
</dbReference>
<reference evidence="4" key="1">
    <citation type="journal article" date="2017" name="bioRxiv">
        <title>Comparative analysis of the genomes of Stylophora pistillata and Acropora digitifera provides evidence for extensive differences between species of corals.</title>
        <authorList>
            <person name="Voolstra C.R."/>
            <person name="Li Y."/>
            <person name="Liew Y.J."/>
            <person name="Baumgarten S."/>
            <person name="Zoccola D."/>
            <person name="Flot J.-F."/>
            <person name="Tambutte S."/>
            <person name="Allemand D."/>
            <person name="Aranda M."/>
        </authorList>
    </citation>
    <scope>NUCLEOTIDE SEQUENCE [LARGE SCALE GENOMIC DNA]</scope>
</reference>
<dbReference type="AlphaFoldDB" id="A0A2B4S6T6"/>
<dbReference type="PANTHER" id="PTHR21505">
    <property type="entry name" value="MADF DOMAIN-CONTAINING PROTEIN-RELATED"/>
    <property type="match status" value="1"/>
</dbReference>
<evidence type="ECO:0000313" key="4">
    <source>
        <dbReference type="Proteomes" id="UP000225706"/>
    </source>
</evidence>
<keyword evidence="4" id="KW-1185">Reference proteome</keyword>
<evidence type="ECO:0000259" key="2">
    <source>
        <dbReference type="PROSITE" id="PS51029"/>
    </source>
</evidence>
<organism evidence="3 4">
    <name type="scientific">Stylophora pistillata</name>
    <name type="common">Smooth cauliflower coral</name>
    <dbReference type="NCBI Taxonomy" id="50429"/>
    <lineage>
        <taxon>Eukaryota</taxon>
        <taxon>Metazoa</taxon>
        <taxon>Cnidaria</taxon>
        <taxon>Anthozoa</taxon>
        <taxon>Hexacorallia</taxon>
        <taxon>Scleractinia</taxon>
        <taxon>Astrocoeniina</taxon>
        <taxon>Pocilloporidae</taxon>
        <taxon>Stylophora</taxon>
    </lineage>
</organism>
<accession>A0A2B4S6T6</accession>
<name>A0A2B4S6T6_STYPI</name>